<evidence type="ECO:0000256" key="1">
    <source>
        <dbReference type="SAM" id="MobiDB-lite"/>
    </source>
</evidence>
<sequence>MVAPSSERFTIHPGGGRGAVNRPQSRPPGRSDTDMPLPSGGHLDRSGSARVKILRKGPACPHEIVPPSDHYPVIAHLKIGGQA</sequence>
<comment type="caution">
    <text evidence="2">The sequence shown here is derived from an EMBL/GenBank/DDBJ whole genome shotgun (WGS) entry which is preliminary data.</text>
</comment>
<dbReference type="EMBL" id="BAABDQ010000052">
    <property type="protein sequence ID" value="GAA3615328.1"/>
    <property type="molecule type" value="Genomic_DNA"/>
</dbReference>
<reference evidence="3" key="1">
    <citation type="journal article" date="2019" name="Int. J. Syst. Evol. Microbiol.">
        <title>The Global Catalogue of Microorganisms (GCM) 10K type strain sequencing project: providing services to taxonomists for standard genome sequencing and annotation.</title>
        <authorList>
            <consortium name="The Broad Institute Genomics Platform"/>
            <consortium name="The Broad Institute Genome Sequencing Center for Infectious Disease"/>
            <person name="Wu L."/>
            <person name="Ma J."/>
        </authorList>
    </citation>
    <scope>NUCLEOTIDE SEQUENCE [LARGE SCALE GENOMIC DNA]</scope>
    <source>
        <strain evidence="3">JCM 17326</strain>
    </source>
</reference>
<accession>A0ABP6ZSG4</accession>
<gene>
    <name evidence="2" type="ORF">GCM10022419_120800</name>
</gene>
<organism evidence="2 3">
    <name type="scientific">Nonomuraea rosea</name>
    <dbReference type="NCBI Taxonomy" id="638574"/>
    <lineage>
        <taxon>Bacteria</taxon>
        <taxon>Bacillati</taxon>
        <taxon>Actinomycetota</taxon>
        <taxon>Actinomycetes</taxon>
        <taxon>Streptosporangiales</taxon>
        <taxon>Streptosporangiaceae</taxon>
        <taxon>Nonomuraea</taxon>
    </lineage>
</organism>
<evidence type="ECO:0000313" key="3">
    <source>
        <dbReference type="Proteomes" id="UP001500630"/>
    </source>
</evidence>
<dbReference type="Proteomes" id="UP001500630">
    <property type="component" value="Unassembled WGS sequence"/>
</dbReference>
<name>A0ABP6ZSG4_9ACTN</name>
<evidence type="ECO:0000313" key="2">
    <source>
        <dbReference type="EMBL" id="GAA3615328.1"/>
    </source>
</evidence>
<protein>
    <submittedName>
        <fullName evidence="2">Uncharacterized protein</fullName>
    </submittedName>
</protein>
<proteinExistence type="predicted"/>
<feature type="region of interest" description="Disordered" evidence="1">
    <location>
        <begin position="1"/>
        <end position="47"/>
    </location>
</feature>
<keyword evidence="3" id="KW-1185">Reference proteome</keyword>